<reference evidence="2" key="1">
    <citation type="journal article" date="2019" name="Environ. Microbiol.">
        <title>Fungal ecological strategies reflected in gene transcription - a case study of two litter decomposers.</title>
        <authorList>
            <person name="Barbi F."/>
            <person name="Kohler A."/>
            <person name="Barry K."/>
            <person name="Baskaran P."/>
            <person name="Daum C."/>
            <person name="Fauchery L."/>
            <person name="Ihrmark K."/>
            <person name="Kuo A."/>
            <person name="LaButti K."/>
            <person name="Lipzen A."/>
            <person name="Morin E."/>
            <person name="Grigoriev I.V."/>
            <person name="Henrissat B."/>
            <person name="Lindahl B."/>
            <person name="Martin F."/>
        </authorList>
    </citation>
    <scope>NUCLEOTIDE SEQUENCE</scope>
    <source>
        <strain evidence="2">JB14</strain>
    </source>
</reference>
<proteinExistence type="predicted"/>
<evidence type="ECO:0000256" key="1">
    <source>
        <dbReference type="SAM" id="MobiDB-lite"/>
    </source>
</evidence>
<dbReference type="AlphaFoldDB" id="A0A6A4HMB0"/>
<accession>A0A6A4HMB0</accession>
<sequence length="528" mass="60151">MTSFLNNLLRPTETSPQQPTYTPYLRKRPKDLEEAEGHAPAPRSYDQPDKARAVAGPRREEYDRQLKANREAIATNKMLMEEIEKLKRLGQETVDELNRKQNEAAQKEAQRQAQEQANANQARIAQEKAQAEAANAEAEMRRAQQEALDQQRIWFEQQLEELKRQRDQVQKEKEERDAEIFNLRNRKRSSGQSHPQGEPSSQASFQDATQNRPHEDVNMSEGSSSSQAPPQNATPNAPDLATLVRDSVAAAVAAAFASQSPPVTPQSSPATPLREIKKTALDQLSKEDEKLWRDYLRLRFREMTKQTNITDFRSYSPIDDAIAEAFEKGEGPGPTESDSISPSFWQWLSQIAGSYRMEGDIDNEALKAFFSDFIKEAQTSWARYDRRIGKDDNLETSQEAKEQADQYSELHKESCRISSQKHAKLARRRLGMSLLEKHTTADWTKSNRTVKKGLPASLYHRRFLSQLSDPAREGLEIPPMDLPNFEQWALTMQANSDSESDEDGNPLNQPTPFVQHLWSDEKTDACEH</sequence>
<gene>
    <name evidence="2" type="ORF">BT96DRAFT_995075</name>
</gene>
<feature type="compositionally biased region" description="Low complexity" evidence="1">
    <location>
        <begin position="111"/>
        <end position="124"/>
    </location>
</feature>
<feature type="compositionally biased region" description="Polar residues" evidence="1">
    <location>
        <begin position="190"/>
        <end position="211"/>
    </location>
</feature>
<organism evidence="2 3">
    <name type="scientific">Gymnopus androsaceus JB14</name>
    <dbReference type="NCBI Taxonomy" id="1447944"/>
    <lineage>
        <taxon>Eukaryota</taxon>
        <taxon>Fungi</taxon>
        <taxon>Dikarya</taxon>
        <taxon>Basidiomycota</taxon>
        <taxon>Agaricomycotina</taxon>
        <taxon>Agaricomycetes</taxon>
        <taxon>Agaricomycetidae</taxon>
        <taxon>Agaricales</taxon>
        <taxon>Marasmiineae</taxon>
        <taxon>Omphalotaceae</taxon>
        <taxon>Gymnopus</taxon>
    </lineage>
</organism>
<feature type="region of interest" description="Disordered" evidence="1">
    <location>
        <begin position="492"/>
        <end position="528"/>
    </location>
</feature>
<feature type="compositionally biased region" description="Low complexity" evidence="1">
    <location>
        <begin position="227"/>
        <end position="238"/>
    </location>
</feature>
<feature type="compositionally biased region" description="Basic and acidic residues" evidence="1">
    <location>
        <begin position="163"/>
        <end position="179"/>
    </location>
</feature>
<protein>
    <submittedName>
        <fullName evidence="2">Uncharacterized protein</fullName>
    </submittedName>
</protein>
<feature type="compositionally biased region" description="Basic and acidic residues" evidence="1">
    <location>
        <begin position="94"/>
        <end position="110"/>
    </location>
</feature>
<dbReference type="EMBL" id="ML769486">
    <property type="protein sequence ID" value="KAE9398177.1"/>
    <property type="molecule type" value="Genomic_DNA"/>
</dbReference>
<name>A0A6A4HMB0_9AGAR</name>
<dbReference type="Proteomes" id="UP000799118">
    <property type="component" value="Unassembled WGS sequence"/>
</dbReference>
<keyword evidence="3" id="KW-1185">Reference proteome</keyword>
<feature type="compositionally biased region" description="Polar residues" evidence="1">
    <location>
        <begin position="12"/>
        <end position="21"/>
    </location>
</feature>
<feature type="region of interest" description="Disordered" evidence="1">
    <location>
        <begin position="1"/>
        <end position="69"/>
    </location>
</feature>
<feature type="compositionally biased region" description="Basic and acidic residues" evidence="1">
    <location>
        <begin position="46"/>
        <end position="69"/>
    </location>
</feature>
<evidence type="ECO:0000313" key="3">
    <source>
        <dbReference type="Proteomes" id="UP000799118"/>
    </source>
</evidence>
<feature type="region of interest" description="Disordered" evidence="1">
    <location>
        <begin position="163"/>
        <end position="242"/>
    </location>
</feature>
<feature type="region of interest" description="Disordered" evidence="1">
    <location>
        <begin position="94"/>
        <end position="148"/>
    </location>
</feature>
<feature type="compositionally biased region" description="Basic and acidic residues" evidence="1">
    <location>
        <begin position="518"/>
        <end position="528"/>
    </location>
</feature>
<evidence type="ECO:0000313" key="2">
    <source>
        <dbReference type="EMBL" id="KAE9398177.1"/>
    </source>
</evidence>